<dbReference type="Proteomes" id="UP000565723">
    <property type="component" value="Unassembled WGS sequence"/>
</dbReference>
<comment type="catalytic activity">
    <reaction evidence="15">
        <text>a 6-O-methyl-2'-deoxyguanosine in DNA + L-cysteinyl-[protein] = S-methyl-L-cysteinyl-[protein] + a 2'-deoxyguanosine in DNA</text>
        <dbReference type="Rhea" id="RHEA:24000"/>
        <dbReference type="Rhea" id="RHEA-COMP:10131"/>
        <dbReference type="Rhea" id="RHEA-COMP:10132"/>
        <dbReference type="Rhea" id="RHEA-COMP:11367"/>
        <dbReference type="Rhea" id="RHEA-COMP:11368"/>
        <dbReference type="ChEBI" id="CHEBI:29950"/>
        <dbReference type="ChEBI" id="CHEBI:82612"/>
        <dbReference type="ChEBI" id="CHEBI:85445"/>
        <dbReference type="ChEBI" id="CHEBI:85448"/>
        <dbReference type="EC" id="2.1.1.63"/>
    </reaction>
</comment>
<dbReference type="GO" id="GO:0003700">
    <property type="term" value="F:DNA-binding transcription factor activity"/>
    <property type="evidence" value="ECO:0007669"/>
    <property type="project" value="InterPro"/>
</dbReference>
<dbReference type="InterPro" id="IPR036388">
    <property type="entry name" value="WH-like_DNA-bd_sf"/>
</dbReference>
<organism evidence="19 20">
    <name type="scientific">Ruegeria pomeroyi</name>
    <dbReference type="NCBI Taxonomy" id="89184"/>
    <lineage>
        <taxon>Bacteria</taxon>
        <taxon>Pseudomonadati</taxon>
        <taxon>Pseudomonadota</taxon>
        <taxon>Alphaproteobacteria</taxon>
        <taxon>Rhodobacterales</taxon>
        <taxon>Roseobacteraceae</taxon>
        <taxon>Ruegeria</taxon>
    </lineage>
</organism>
<feature type="active site" description="Nucleophile; methyl group acceptor from either O6-methylguanine or O4-methylthymine" evidence="16">
    <location>
        <position position="319"/>
    </location>
</feature>
<dbReference type="SUPFAM" id="SSF53155">
    <property type="entry name" value="Methylated DNA-protein cysteine methyltransferase domain"/>
    <property type="match status" value="1"/>
</dbReference>
<keyword evidence="9 17" id="KW-0862">Zinc</keyword>
<dbReference type="RefSeq" id="WP_011048994.1">
    <property type="nucleotide sequence ID" value="NZ_CP076685.1"/>
</dbReference>
<dbReference type="InterPro" id="IPR036217">
    <property type="entry name" value="MethylDNA_cys_MeTrfase_DNAb"/>
</dbReference>
<evidence type="ECO:0000256" key="2">
    <source>
        <dbReference type="ARBA" id="ARBA00008711"/>
    </source>
</evidence>
<keyword evidence="5" id="KW-0489">Methyltransferase</keyword>
<dbReference type="InterPro" id="IPR009057">
    <property type="entry name" value="Homeodomain-like_sf"/>
</dbReference>
<evidence type="ECO:0000313" key="19">
    <source>
        <dbReference type="EMBL" id="NVK96128.1"/>
    </source>
</evidence>
<evidence type="ECO:0000256" key="8">
    <source>
        <dbReference type="ARBA" id="ARBA00022763"/>
    </source>
</evidence>
<evidence type="ECO:0000256" key="3">
    <source>
        <dbReference type="ARBA" id="ARBA00011918"/>
    </source>
</evidence>
<evidence type="ECO:0000256" key="4">
    <source>
        <dbReference type="ARBA" id="ARBA00022553"/>
    </source>
</evidence>
<dbReference type="InterPro" id="IPR014048">
    <property type="entry name" value="MethylDNA_cys_MeTrfase_DNA-bd"/>
</dbReference>
<dbReference type="GO" id="GO:0003908">
    <property type="term" value="F:methylated-DNA-[protein]-cysteine S-methyltransferase activity"/>
    <property type="evidence" value="ECO:0007669"/>
    <property type="project" value="UniProtKB-EC"/>
</dbReference>
<keyword evidence="8" id="KW-0227">DNA damage</keyword>
<comment type="caution">
    <text evidence="19">The sequence shown here is derived from an EMBL/GenBank/DDBJ whole genome shotgun (WGS) entry which is preliminary data.</text>
</comment>
<dbReference type="Pfam" id="PF01035">
    <property type="entry name" value="DNA_binding_1"/>
    <property type="match status" value="1"/>
</dbReference>
<feature type="active site" description="Nucleophile; methyl group acceptor from methylphosphotriester" evidence="16">
    <location>
        <position position="38"/>
    </location>
</feature>
<dbReference type="SUPFAM" id="SSF57884">
    <property type="entry name" value="Ada DNA repair protein, N-terminal domain (N-Ada 10)"/>
    <property type="match status" value="1"/>
</dbReference>
<dbReference type="Gene3D" id="3.30.160.70">
    <property type="entry name" value="Methylated DNA-protein cysteine methyltransferase domain"/>
    <property type="match status" value="1"/>
</dbReference>
<evidence type="ECO:0000256" key="1">
    <source>
        <dbReference type="ARBA" id="ARBA00001286"/>
    </source>
</evidence>
<evidence type="ECO:0000256" key="7">
    <source>
        <dbReference type="ARBA" id="ARBA00022723"/>
    </source>
</evidence>
<dbReference type="PROSITE" id="PS00374">
    <property type="entry name" value="MGMT"/>
    <property type="match status" value="1"/>
</dbReference>
<keyword evidence="11" id="KW-0238">DNA-binding</keyword>
<dbReference type="InterPro" id="IPR036631">
    <property type="entry name" value="MGMT_N_sf"/>
</dbReference>
<dbReference type="NCBIfam" id="TIGR00589">
    <property type="entry name" value="ogt"/>
    <property type="match status" value="1"/>
</dbReference>
<evidence type="ECO:0000256" key="6">
    <source>
        <dbReference type="ARBA" id="ARBA00022679"/>
    </source>
</evidence>
<dbReference type="GO" id="GO:0008270">
    <property type="term" value="F:zinc ion binding"/>
    <property type="evidence" value="ECO:0007669"/>
    <property type="project" value="InterPro"/>
</dbReference>
<comment type="catalytic activity">
    <reaction evidence="1">
        <text>a 4-O-methyl-thymidine in DNA + L-cysteinyl-[protein] = a thymidine in DNA + S-methyl-L-cysteinyl-[protein]</text>
        <dbReference type="Rhea" id="RHEA:53428"/>
        <dbReference type="Rhea" id="RHEA-COMP:10131"/>
        <dbReference type="Rhea" id="RHEA-COMP:10132"/>
        <dbReference type="Rhea" id="RHEA-COMP:13555"/>
        <dbReference type="Rhea" id="RHEA-COMP:13556"/>
        <dbReference type="ChEBI" id="CHEBI:29950"/>
        <dbReference type="ChEBI" id="CHEBI:82612"/>
        <dbReference type="ChEBI" id="CHEBI:137386"/>
        <dbReference type="ChEBI" id="CHEBI:137387"/>
        <dbReference type="EC" id="2.1.1.63"/>
    </reaction>
</comment>
<dbReference type="FunFam" id="3.30.160.70:FF:000001">
    <property type="entry name" value="Methylated-DNA--protein-cysteine methyltransferase"/>
    <property type="match status" value="1"/>
</dbReference>
<dbReference type="InterPro" id="IPR018060">
    <property type="entry name" value="HTH_AraC"/>
</dbReference>
<dbReference type="FunFam" id="1.10.10.10:FF:000214">
    <property type="entry name" value="Methylated-DNA--protein-cysteine methyltransferase"/>
    <property type="match status" value="1"/>
</dbReference>
<reference evidence="19 20" key="1">
    <citation type="journal article" date="2020" name="Proc. Natl. Acad. Sci. U.S.A.">
        <title>Ecological drivers of bacterial community assembly in synthetic phycospheres.</title>
        <authorList>
            <person name="Fu H."/>
            <person name="Uchimiya M."/>
            <person name="Gore J."/>
            <person name="Moran M.A."/>
        </authorList>
    </citation>
    <scope>NUCLEOTIDE SEQUENCE [LARGE SCALE GENOMIC DNA]</scope>
    <source>
        <strain evidence="19">HF-Din03</strain>
    </source>
</reference>
<evidence type="ECO:0000256" key="14">
    <source>
        <dbReference type="ARBA" id="ARBA00023204"/>
    </source>
</evidence>
<keyword evidence="4" id="KW-0597">Phosphoprotein</keyword>
<keyword evidence="12" id="KW-0010">Activator</keyword>
<feature type="binding site" evidence="17">
    <location>
        <position position="38"/>
    </location>
    <ligand>
        <name>Zn(2+)</name>
        <dbReference type="ChEBI" id="CHEBI:29105"/>
    </ligand>
</feature>
<keyword evidence="6" id="KW-0808">Transferase</keyword>
<dbReference type="OMA" id="GVFCRLT"/>
<dbReference type="PIRSF" id="PIRSF000409">
    <property type="entry name" value="Ada"/>
    <property type="match status" value="1"/>
</dbReference>
<feature type="binding site" evidence="17">
    <location>
        <position position="69"/>
    </location>
    <ligand>
        <name>Zn(2+)</name>
        <dbReference type="ChEBI" id="CHEBI:29105"/>
    </ligand>
</feature>
<comment type="similarity">
    <text evidence="2">Belongs to the MGMT family.</text>
</comment>
<dbReference type="EC" id="2.1.1.63" evidence="3"/>
<dbReference type="Pfam" id="PF02805">
    <property type="entry name" value="Ada_Zn_binding"/>
    <property type="match status" value="1"/>
</dbReference>
<evidence type="ECO:0000256" key="11">
    <source>
        <dbReference type="ARBA" id="ARBA00023125"/>
    </source>
</evidence>
<dbReference type="InterPro" id="IPR004026">
    <property type="entry name" value="Ada_DNA_repair_Zn-bd"/>
</dbReference>
<evidence type="ECO:0000256" key="5">
    <source>
        <dbReference type="ARBA" id="ARBA00022603"/>
    </source>
</evidence>
<evidence type="ECO:0000256" key="9">
    <source>
        <dbReference type="ARBA" id="ARBA00022833"/>
    </source>
</evidence>
<protein>
    <recommendedName>
        <fullName evidence="3">methylated-DNA--[protein]-cysteine S-methyltransferase</fullName>
        <ecNumber evidence="3">2.1.1.63</ecNumber>
    </recommendedName>
</protein>
<comment type="cofactor">
    <cofactor evidence="17">
        <name>Zn(2+)</name>
        <dbReference type="ChEBI" id="CHEBI:29105"/>
    </cofactor>
    <text evidence="17">Binds 1 zinc ion per subunit.</text>
</comment>
<dbReference type="InterPro" id="IPR001497">
    <property type="entry name" value="MethylDNA_cys_MeTrfase_AS"/>
</dbReference>
<evidence type="ECO:0000313" key="20">
    <source>
        <dbReference type="Proteomes" id="UP000565723"/>
    </source>
</evidence>
<dbReference type="InterPro" id="IPR035451">
    <property type="entry name" value="Ada-like_dom_sf"/>
</dbReference>
<dbReference type="Pfam" id="PF12833">
    <property type="entry name" value="HTH_18"/>
    <property type="match status" value="1"/>
</dbReference>
<evidence type="ECO:0000256" key="17">
    <source>
        <dbReference type="PIRSR" id="PIRSR000409-3"/>
    </source>
</evidence>
<dbReference type="GO" id="GO:0043565">
    <property type="term" value="F:sequence-specific DNA binding"/>
    <property type="evidence" value="ECO:0007669"/>
    <property type="project" value="InterPro"/>
</dbReference>
<evidence type="ECO:0000256" key="13">
    <source>
        <dbReference type="ARBA" id="ARBA00023163"/>
    </source>
</evidence>
<dbReference type="GO" id="GO:0032259">
    <property type="term" value="P:methylation"/>
    <property type="evidence" value="ECO:0007669"/>
    <property type="project" value="UniProtKB-KW"/>
</dbReference>
<evidence type="ECO:0000256" key="16">
    <source>
        <dbReference type="PIRSR" id="PIRSR000409-1"/>
    </source>
</evidence>
<gene>
    <name evidence="19" type="ORF">HW564_04280</name>
</gene>
<dbReference type="PROSITE" id="PS01124">
    <property type="entry name" value="HTH_ARAC_FAMILY_2"/>
    <property type="match status" value="1"/>
</dbReference>
<dbReference type="Gene3D" id="3.40.10.10">
    <property type="entry name" value="DNA Methylphosphotriester Repair Domain"/>
    <property type="match status" value="1"/>
</dbReference>
<evidence type="ECO:0000256" key="12">
    <source>
        <dbReference type="ARBA" id="ARBA00023159"/>
    </source>
</evidence>
<keyword evidence="13" id="KW-0804">Transcription</keyword>
<dbReference type="InterPro" id="IPR016221">
    <property type="entry name" value="Bifunct_regulatory_prot_Ada"/>
</dbReference>
<keyword evidence="10" id="KW-0805">Transcription regulation</keyword>
<dbReference type="EMBL" id="JABXIY010000011">
    <property type="protein sequence ID" value="NVK96128.1"/>
    <property type="molecule type" value="Genomic_DNA"/>
</dbReference>
<dbReference type="GO" id="GO:0006281">
    <property type="term" value="P:DNA repair"/>
    <property type="evidence" value="ECO:0007669"/>
    <property type="project" value="UniProtKB-KW"/>
</dbReference>
<feature type="domain" description="HTH araC/xylS-type" evidence="18">
    <location>
        <begin position="108"/>
        <end position="182"/>
    </location>
</feature>
<evidence type="ECO:0000256" key="15">
    <source>
        <dbReference type="ARBA" id="ARBA00049348"/>
    </source>
</evidence>
<sequence>MTDLFLPDDDTLYAALLARDPAWDGRAYVGVSSTGIFCRLTCPARKPKRENCHFLPTVAACLAAGYRACLRCRPLRPEGDGDPVVTRLLAALEADPARRWTEGGLTAMGLDPSTVRRSFKRQFGQTFLDMARQARLQAGLTTLAQGGRVIDAQIEAGYDSPAAFRAAFARHLGLPPGSFRANARLRADWFDTVLGPMIAVSDRTHLHLLEFADRKALPTELKRLHASCKGDMGFGRLPPIDEAEAQLTAFLAGRRARFDLDLALHGTPFTCRVWQALQELPAGSTVSYSELARRLGRPEAVRAVARANGANQIAIVIPCHRVLGADGALTGYGGGLWRKQRLIELERAYAQTERTPA</sequence>
<feature type="binding site" evidence="17">
    <location>
        <position position="42"/>
    </location>
    <ligand>
        <name>Zn(2+)</name>
        <dbReference type="ChEBI" id="CHEBI:29105"/>
    </ligand>
</feature>
<evidence type="ECO:0000256" key="10">
    <source>
        <dbReference type="ARBA" id="ARBA00023015"/>
    </source>
</evidence>
<dbReference type="Gene3D" id="1.10.10.60">
    <property type="entry name" value="Homeodomain-like"/>
    <property type="match status" value="1"/>
</dbReference>
<keyword evidence="14" id="KW-0234">DNA repair</keyword>
<name>A0A850LDZ8_9RHOB</name>
<dbReference type="CDD" id="cd06445">
    <property type="entry name" value="ATase"/>
    <property type="match status" value="1"/>
</dbReference>
<dbReference type="SMART" id="SM00342">
    <property type="entry name" value="HTH_ARAC"/>
    <property type="match status" value="1"/>
</dbReference>
<dbReference type="SUPFAM" id="SSF46689">
    <property type="entry name" value="Homeodomain-like"/>
    <property type="match status" value="1"/>
</dbReference>
<feature type="binding site" evidence="17">
    <location>
        <position position="72"/>
    </location>
    <ligand>
        <name>Zn(2+)</name>
        <dbReference type="ChEBI" id="CHEBI:29105"/>
    </ligand>
</feature>
<dbReference type="PANTHER" id="PTHR10815">
    <property type="entry name" value="METHYLATED-DNA--PROTEIN-CYSTEINE METHYLTRANSFERASE"/>
    <property type="match status" value="1"/>
</dbReference>
<dbReference type="Gene3D" id="1.10.10.10">
    <property type="entry name" value="Winged helix-like DNA-binding domain superfamily/Winged helix DNA-binding domain"/>
    <property type="match status" value="1"/>
</dbReference>
<keyword evidence="7 17" id="KW-0479">Metal-binding</keyword>
<proteinExistence type="inferred from homology"/>
<accession>A0A850LDZ8</accession>
<dbReference type="AlphaFoldDB" id="A0A850LDZ8"/>
<dbReference type="SUPFAM" id="SSF46767">
    <property type="entry name" value="Methylated DNA-protein cysteine methyltransferase, C-terminal domain"/>
    <property type="match status" value="1"/>
</dbReference>
<evidence type="ECO:0000259" key="18">
    <source>
        <dbReference type="PROSITE" id="PS01124"/>
    </source>
</evidence>
<dbReference type="PANTHER" id="PTHR10815:SF5">
    <property type="entry name" value="METHYLATED-DNA--PROTEIN-CYSTEINE METHYLTRANSFERASE"/>
    <property type="match status" value="1"/>
</dbReference>